<dbReference type="EMBL" id="FYEK01000027">
    <property type="protein sequence ID" value="SNB63800.1"/>
    <property type="molecule type" value="Genomic_DNA"/>
</dbReference>
<dbReference type="GO" id="GO:0032153">
    <property type="term" value="C:cell division site"/>
    <property type="evidence" value="ECO:0007669"/>
    <property type="project" value="TreeGrafter"/>
</dbReference>
<dbReference type="InParanoid" id="A0A212QVP2"/>
<dbReference type="Proteomes" id="UP000197025">
    <property type="component" value="Unassembled WGS sequence"/>
</dbReference>
<keyword evidence="7 18" id="KW-1133">Transmembrane helix</keyword>
<comment type="function">
    <text evidence="16">Peptidoglycan polymerase that is essential for cell division.</text>
</comment>
<keyword evidence="2" id="KW-0328">Glycosyltransferase</keyword>
<keyword evidence="5" id="KW-0133">Cell shape</keyword>
<evidence type="ECO:0000256" key="11">
    <source>
        <dbReference type="ARBA" id="ARBA00038053"/>
    </source>
</evidence>
<keyword evidence="19" id="KW-0131">Cell cycle</keyword>
<keyword evidence="3" id="KW-0808">Transferase</keyword>
<evidence type="ECO:0000256" key="15">
    <source>
        <dbReference type="ARBA" id="ARBA00049902"/>
    </source>
</evidence>
<feature type="region of interest" description="Disordered" evidence="17">
    <location>
        <begin position="389"/>
        <end position="409"/>
    </location>
</feature>
<accession>A0A212QVP2</accession>
<keyword evidence="4 18" id="KW-0812">Transmembrane</keyword>
<dbReference type="AlphaFoldDB" id="A0A212QVP2"/>
<keyword evidence="20" id="KW-1185">Reference proteome</keyword>
<dbReference type="OrthoDB" id="9768187at2"/>
<evidence type="ECO:0000256" key="5">
    <source>
        <dbReference type="ARBA" id="ARBA00022960"/>
    </source>
</evidence>
<evidence type="ECO:0000256" key="7">
    <source>
        <dbReference type="ARBA" id="ARBA00022989"/>
    </source>
</evidence>
<evidence type="ECO:0000313" key="20">
    <source>
        <dbReference type="Proteomes" id="UP000197025"/>
    </source>
</evidence>
<evidence type="ECO:0000256" key="18">
    <source>
        <dbReference type="SAM" id="Phobius"/>
    </source>
</evidence>
<dbReference type="PANTHER" id="PTHR30474:SF2">
    <property type="entry name" value="PEPTIDOGLYCAN GLYCOSYLTRANSFERASE FTSW-RELATED"/>
    <property type="match status" value="1"/>
</dbReference>
<feature type="transmembrane region" description="Helical" evidence="18">
    <location>
        <begin position="182"/>
        <end position="201"/>
    </location>
</feature>
<keyword evidence="19" id="KW-0132">Cell division</keyword>
<feature type="transmembrane region" description="Helical" evidence="18">
    <location>
        <begin position="66"/>
        <end position="84"/>
    </location>
</feature>
<feature type="transmembrane region" description="Helical" evidence="18">
    <location>
        <begin position="323"/>
        <end position="344"/>
    </location>
</feature>
<evidence type="ECO:0000256" key="16">
    <source>
        <dbReference type="ARBA" id="ARBA00049966"/>
    </source>
</evidence>
<feature type="transmembrane region" description="Helical" evidence="18">
    <location>
        <begin position="96"/>
        <end position="113"/>
    </location>
</feature>
<dbReference type="FunCoup" id="A0A212QVP2">
    <property type="interactions" value="278"/>
</dbReference>
<evidence type="ECO:0000256" key="8">
    <source>
        <dbReference type="ARBA" id="ARBA00023136"/>
    </source>
</evidence>
<name>A0A212QVP2_9CHLR</name>
<feature type="transmembrane region" description="Helical" evidence="18">
    <location>
        <begin position="208"/>
        <end position="226"/>
    </location>
</feature>
<dbReference type="GO" id="GO:0009252">
    <property type="term" value="P:peptidoglycan biosynthetic process"/>
    <property type="evidence" value="ECO:0007669"/>
    <property type="project" value="UniProtKB-KW"/>
</dbReference>
<proteinExistence type="inferred from homology"/>
<evidence type="ECO:0000256" key="6">
    <source>
        <dbReference type="ARBA" id="ARBA00022984"/>
    </source>
</evidence>
<dbReference type="GO" id="GO:0005886">
    <property type="term" value="C:plasma membrane"/>
    <property type="evidence" value="ECO:0007669"/>
    <property type="project" value="TreeGrafter"/>
</dbReference>
<evidence type="ECO:0000256" key="1">
    <source>
        <dbReference type="ARBA" id="ARBA00004141"/>
    </source>
</evidence>
<dbReference type="EC" id="2.4.99.28" evidence="14"/>
<reference evidence="20" key="1">
    <citation type="submission" date="2017-06" db="EMBL/GenBank/DDBJ databases">
        <authorList>
            <person name="Varghese N."/>
            <person name="Submissions S."/>
        </authorList>
    </citation>
    <scope>NUCLEOTIDE SEQUENCE [LARGE SCALE GENOMIC DNA]</scope>
    <source>
        <strain evidence="20">JAD2</strain>
    </source>
</reference>
<feature type="transmembrane region" description="Helical" evidence="18">
    <location>
        <begin position="30"/>
        <end position="54"/>
    </location>
</feature>
<feature type="transmembrane region" description="Helical" evidence="18">
    <location>
        <begin position="289"/>
        <end position="311"/>
    </location>
</feature>
<dbReference type="InterPro" id="IPR001182">
    <property type="entry name" value="FtsW/RodA"/>
</dbReference>
<evidence type="ECO:0000256" key="3">
    <source>
        <dbReference type="ARBA" id="ARBA00022679"/>
    </source>
</evidence>
<evidence type="ECO:0000256" key="4">
    <source>
        <dbReference type="ARBA" id="ARBA00022692"/>
    </source>
</evidence>
<feature type="transmembrane region" description="Helical" evidence="18">
    <location>
        <begin position="160"/>
        <end position="176"/>
    </location>
</feature>
<dbReference type="GO" id="GO:0051301">
    <property type="term" value="P:cell division"/>
    <property type="evidence" value="ECO:0007669"/>
    <property type="project" value="UniProtKB-KW"/>
</dbReference>
<dbReference type="RefSeq" id="WP_088570968.1">
    <property type="nucleotide sequence ID" value="NZ_FYEK01000027.1"/>
</dbReference>
<evidence type="ECO:0000256" key="14">
    <source>
        <dbReference type="ARBA" id="ARBA00044770"/>
    </source>
</evidence>
<comment type="similarity">
    <text evidence="11">Belongs to the SEDS family. FtsW subfamily.</text>
</comment>
<organism evidence="19 20">
    <name type="scientific">Thermoflexus hugenholtzii JAD2</name>
    <dbReference type="NCBI Taxonomy" id="877466"/>
    <lineage>
        <taxon>Bacteria</taxon>
        <taxon>Bacillati</taxon>
        <taxon>Chloroflexota</taxon>
        <taxon>Thermoflexia</taxon>
        <taxon>Thermoflexales</taxon>
        <taxon>Thermoflexaceae</taxon>
        <taxon>Thermoflexus</taxon>
    </lineage>
</organism>
<dbReference type="PANTHER" id="PTHR30474">
    <property type="entry name" value="CELL CYCLE PROTEIN"/>
    <property type="match status" value="1"/>
</dbReference>
<comment type="catalytic activity">
    <reaction evidence="15">
        <text>[GlcNAc-(1-&gt;4)-Mur2Ac(oyl-L-Ala-gamma-D-Glu-L-Lys-D-Ala-D-Ala)](n)-di-trans,octa-cis-undecaprenyl diphosphate + beta-D-GlcNAc-(1-&gt;4)-Mur2Ac(oyl-L-Ala-gamma-D-Glu-L-Lys-D-Ala-D-Ala)-di-trans,octa-cis-undecaprenyl diphosphate = [GlcNAc-(1-&gt;4)-Mur2Ac(oyl-L-Ala-gamma-D-Glu-L-Lys-D-Ala-D-Ala)](n+1)-di-trans,octa-cis-undecaprenyl diphosphate + di-trans,octa-cis-undecaprenyl diphosphate + H(+)</text>
        <dbReference type="Rhea" id="RHEA:23708"/>
        <dbReference type="Rhea" id="RHEA-COMP:9602"/>
        <dbReference type="Rhea" id="RHEA-COMP:9603"/>
        <dbReference type="ChEBI" id="CHEBI:15378"/>
        <dbReference type="ChEBI" id="CHEBI:58405"/>
        <dbReference type="ChEBI" id="CHEBI:60033"/>
        <dbReference type="ChEBI" id="CHEBI:78435"/>
        <dbReference type="EC" id="2.4.99.28"/>
    </reaction>
</comment>
<dbReference type="GO" id="GO:0008955">
    <property type="term" value="F:peptidoglycan glycosyltransferase activity"/>
    <property type="evidence" value="ECO:0007669"/>
    <property type="project" value="UniProtKB-EC"/>
</dbReference>
<evidence type="ECO:0000256" key="9">
    <source>
        <dbReference type="ARBA" id="ARBA00032370"/>
    </source>
</evidence>
<evidence type="ECO:0000256" key="10">
    <source>
        <dbReference type="ARBA" id="ARBA00033270"/>
    </source>
</evidence>
<evidence type="ECO:0000256" key="17">
    <source>
        <dbReference type="SAM" id="MobiDB-lite"/>
    </source>
</evidence>
<evidence type="ECO:0000313" key="19">
    <source>
        <dbReference type="EMBL" id="SNB63800.1"/>
    </source>
</evidence>
<evidence type="ECO:0000256" key="12">
    <source>
        <dbReference type="ARBA" id="ARBA00041185"/>
    </source>
</evidence>
<dbReference type="GO" id="GO:0015648">
    <property type="term" value="F:lipid-linked peptidoglycan transporter activity"/>
    <property type="evidence" value="ECO:0007669"/>
    <property type="project" value="TreeGrafter"/>
</dbReference>
<keyword evidence="8 18" id="KW-0472">Membrane</keyword>
<keyword evidence="6" id="KW-0573">Peptidoglycan synthesis</keyword>
<sequence length="409" mass="43546">MTAARRRWHDLAIARSRLPASPLPLTPLELGLLVVLAVLVLFGLLLVYSATYYLARHAFEDPFYFVRRQAVAALLGTVGLLVLWRMDYHRLQRLSIPLMAIGVLSLIAVLIFGEDRLGARRAFSGGSFQPSEFVKPILILYLATWLPTKGERLREFHRGFIPFLLVLGLVVIPIFLQPDLGTGLLIGLVAAWMFIASGATVLQILAGVVLGAGAFAGLIAVHPHAMARLSGYLQILQGTGGAGSHLGAVWEAIRSGGLFGKGPGAIGYTLSGQVPLPHSDSAFAVVGEAFGFVGVMLLILMLTTWVILGFITASRAPDTFGGLLALGVTLWMAWQGLINLGGLTGVLPFTGLPLPFISYGGSALLSELIGAGILLSVARRIQDANLDRRGGDRRAHLPGAGRRRGAAGR</sequence>
<dbReference type="GO" id="GO:0008360">
    <property type="term" value="P:regulation of cell shape"/>
    <property type="evidence" value="ECO:0007669"/>
    <property type="project" value="UniProtKB-KW"/>
</dbReference>
<evidence type="ECO:0000256" key="13">
    <source>
        <dbReference type="ARBA" id="ARBA00041418"/>
    </source>
</evidence>
<comment type="subcellular location">
    <subcellularLocation>
        <location evidence="1">Membrane</location>
        <topology evidence="1">Multi-pass membrane protein</topology>
    </subcellularLocation>
</comment>
<dbReference type="Pfam" id="PF01098">
    <property type="entry name" value="FTSW_RODA_SPOVE"/>
    <property type="match status" value="1"/>
</dbReference>
<evidence type="ECO:0000256" key="2">
    <source>
        <dbReference type="ARBA" id="ARBA00022676"/>
    </source>
</evidence>
<protein>
    <recommendedName>
        <fullName evidence="12">Probable peptidoglycan glycosyltransferase FtsW</fullName>
        <ecNumber evidence="14">2.4.99.28</ecNumber>
    </recommendedName>
    <alternativeName>
        <fullName evidence="13">Cell division protein FtsW</fullName>
    </alternativeName>
    <alternativeName>
        <fullName evidence="10">Cell wall polymerase</fullName>
    </alternativeName>
    <alternativeName>
        <fullName evidence="9">Peptidoglycan polymerase</fullName>
    </alternativeName>
</protein>
<gene>
    <name evidence="19" type="ORF">SAMN02746019_00007100</name>
</gene>
<feature type="transmembrane region" description="Helical" evidence="18">
    <location>
        <begin position="356"/>
        <end position="378"/>
    </location>
</feature>